<organism evidence="1 2">
    <name type="scientific">Romboutsia timonensis</name>
    <dbReference type="NCBI Taxonomy" id="1776391"/>
    <lineage>
        <taxon>Bacteria</taxon>
        <taxon>Bacillati</taxon>
        <taxon>Bacillota</taxon>
        <taxon>Clostridia</taxon>
        <taxon>Peptostreptococcales</taxon>
        <taxon>Peptostreptococcaceae</taxon>
        <taxon>Romboutsia</taxon>
    </lineage>
</organism>
<protein>
    <submittedName>
        <fullName evidence="1">Uncharacterized protein</fullName>
    </submittedName>
</protein>
<dbReference type="AlphaFoldDB" id="A0A921N0Z5"/>
<feature type="non-terminal residue" evidence="1">
    <location>
        <position position="113"/>
    </location>
</feature>
<proteinExistence type="predicted"/>
<evidence type="ECO:0000313" key="2">
    <source>
        <dbReference type="Proteomes" id="UP000776700"/>
    </source>
</evidence>
<dbReference type="Proteomes" id="UP000776700">
    <property type="component" value="Unassembled WGS sequence"/>
</dbReference>
<evidence type="ECO:0000313" key="1">
    <source>
        <dbReference type="EMBL" id="HJG96690.1"/>
    </source>
</evidence>
<reference evidence="1" key="2">
    <citation type="submission" date="2021-09" db="EMBL/GenBank/DDBJ databases">
        <authorList>
            <person name="Gilroy R."/>
        </authorList>
    </citation>
    <scope>NUCLEOTIDE SEQUENCE</scope>
    <source>
        <strain evidence="1">1277</strain>
    </source>
</reference>
<reference evidence="1" key="1">
    <citation type="journal article" date="2021" name="PeerJ">
        <title>Extensive microbial diversity within the chicken gut microbiome revealed by metagenomics and culture.</title>
        <authorList>
            <person name="Gilroy R."/>
            <person name="Ravi A."/>
            <person name="Getino M."/>
            <person name="Pursley I."/>
            <person name="Horton D.L."/>
            <person name="Alikhan N.F."/>
            <person name="Baker D."/>
            <person name="Gharbi K."/>
            <person name="Hall N."/>
            <person name="Watson M."/>
            <person name="Adriaenssens E.M."/>
            <person name="Foster-Nyarko E."/>
            <person name="Jarju S."/>
            <person name="Secka A."/>
            <person name="Antonio M."/>
            <person name="Oren A."/>
            <person name="Chaudhuri R.R."/>
            <person name="La Ragione R."/>
            <person name="Hildebrand F."/>
            <person name="Pallen M.J."/>
        </authorList>
    </citation>
    <scope>NUCLEOTIDE SEQUENCE</scope>
    <source>
        <strain evidence="1">1277</strain>
    </source>
</reference>
<sequence length="113" mass="13750">MKFNYNLEINNILNKIYNKKIFDLAYENKISNIDLNNIKFYKDKFKSFNIYLGNEIENFIIDLLPKDKEGYFFRCNVSKYKNNYYPKIYDNLGNKLEYVSDSKFAIILWQDHI</sequence>
<gene>
    <name evidence="1" type="ORF">K8V90_06270</name>
</gene>
<dbReference type="EMBL" id="DYUB01000196">
    <property type="protein sequence ID" value="HJG96690.1"/>
    <property type="molecule type" value="Genomic_DNA"/>
</dbReference>
<accession>A0A921N0Z5</accession>
<name>A0A921N0Z5_9FIRM</name>
<comment type="caution">
    <text evidence="1">The sequence shown here is derived from an EMBL/GenBank/DDBJ whole genome shotgun (WGS) entry which is preliminary data.</text>
</comment>